<organism evidence="4 5">
    <name type="scientific">Streptomyces shenzhenensis</name>
    <dbReference type="NCBI Taxonomy" id="943815"/>
    <lineage>
        <taxon>Bacteria</taxon>
        <taxon>Bacillati</taxon>
        <taxon>Actinomycetota</taxon>
        <taxon>Actinomycetes</taxon>
        <taxon>Kitasatosporales</taxon>
        <taxon>Streptomycetaceae</taxon>
        <taxon>Streptomyces</taxon>
    </lineage>
</organism>
<dbReference type="InterPro" id="IPR050267">
    <property type="entry name" value="Anti-sigma-factor_SerPK"/>
</dbReference>
<dbReference type="EMBL" id="PENI01000007">
    <property type="protein sequence ID" value="RMB85425.1"/>
    <property type="molecule type" value="Genomic_DNA"/>
</dbReference>
<accession>A0A3M0I993</accession>
<dbReference type="PANTHER" id="PTHR35526">
    <property type="entry name" value="ANTI-SIGMA-F FACTOR RSBW-RELATED"/>
    <property type="match status" value="1"/>
</dbReference>
<keyword evidence="4" id="KW-0547">Nucleotide-binding</keyword>
<feature type="domain" description="Histidine kinase/HSP90-like ATPase" evidence="3">
    <location>
        <begin position="25"/>
        <end position="139"/>
    </location>
</feature>
<keyword evidence="1" id="KW-0723">Serine/threonine-protein kinase</keyword>
<reference evidence="4 5" key="1">
    <citation type="submission" date="2017-11" db="EMBL/GenBank/DDBJ databases">
        <title>Draft genome of actinobacteria isolated from guarana (Paullinia cupana (Mart.) Ducke.</title>
        <authorList>
            <person name="Siqueira K.A."/>
            <person name="Liotti R.G."/>
            <person name="Mendes T.A.O."/>
            <person name="Soares M.A."/>
        </authorList>
    </citation>
    <scope>NUCLEOTIDE SEQUENCE [LARGE SCALE GENOMIC DNA]</scope>
    <source>
        <strain evidence="4 5">193</strain>
    </source>
</reference>
<dbReference type="InterPro" id="IPR003594">
    <property type="entry name" value="HATPase_dom"/>
</dbReference>
<evidence type="ECO:0000313" key="4">
    <source>
        <dbReference type="EMBL" id="RMB85425.1"/>
    </source>
</evidence>
<name>A0A3M0I993_9ACTN</name>
<keyword evidence="4" id="KW-0067">ATP-binding</keyword>
<dbReference type="SUPFAM" id="SSF55874">
    <property type="entry name" value="ATPase domain of HSP90 chaperone/DNA topoisomerase II/histidine kinase"/>
    <property type="match status" value="1"/>
</dbReference>
<dbReference type="AlphaFoldDB" id="A0A3M0I993"/>
<protein>
    <submittedName>
        <fullName evidence="4">ATP-binding protein</fullName>
    </submittedName>
</protein>
<proteinExistence type="predicted"/>
<dbReference type="GO" id="GO:0005524">
    <property type="term" value="F:ATP binding"/>
    <property type="evidence" value="ECO:0007669"/>
    <property type="project" value="UniProtKB-KW"/>
</dbReference>
<dbReference type="Gene3D" id="3.30.565.10">
    <property type="entry name" value="Histidine kinase-like ATPase, C-terminal domain"/>
    <property type="match status" value="1"/>
</dbReference>
<evidence type="ECO:0000256" key="2">
    <source>
        <dbReference type="SAM" id="MobiDB-lite"/>
    </source>
</evidence>
<dbReference type="GO" id="GO:0004674">
    <property type="term" value="F:protein serine/threonine kinase activity"/>
    <property type="evidence" value="ECO:0007669"/>
    <property type="project" value="UniProtKB-KW"/>
</dbReference>
<feature type="region of interest" description="Disordered" evidence="2">
    <location>
        <begin position="1"/>
        <end position="20"/>
    </location>
</feature>
<dbReference type="CDD" id="cd16936">
    <property type="entry name" value="HATPase_RsbW-like"/>
    <property type="match status" value="1"/>
</dbReference>
<comment type="caution">
    <text evidence="4">The sequence shown here is derived from an EMBL/GenBank/DDBJ whole genome shotgun (WGS) entry which is preliminary data.</text>
</comment>
<keyword evidence="1" id="KW-0808">Transferase</keyword>
<evidence type="ECO:0000313" key="5">
    <source>
        <dbReference type="Proteomes" id="UP000270471"/>
    </source>
</evidence>
<dbReference type="Pfam" id="PF13581">
    <property type="entry name" value="HATPase_c_2"/>
    <property type="match status" value="1"/>
</dbReference>
<dbReference type="InterPro" id="IPR036890">
    <property type="entry name" value="HATPase_C_sf"/>
</dbReference>
<keyword evidence="5" id="KW-1185">Reference proteome</keyword>
<dbReference type="Proteomes" id="UP000270471">
    <property type="component" value="Unassembled WGS sequence"/>
</dbReference>
<sequence>MGFAAQGPAPRSQGPVPRSEEFGLPAGAACVAQARCLVGTLLAGWGLADEPADDAILVLSELVTNAIAHSGGSRITCRVHVLGARVRIEVEDERRGASVPAVREPDMDDQGGRGLLLVSRLSDAWGVGEAPDGKGRVVWADLEYEGNRARA</sequence>
<evidence type="ECO:0000259" key="3">
    <source>
        <dbReference type="Pfam" id="PF13581"/>
    </source>
</evidence>
<dbReference type="OrthoDB" id="3852691at2"/>
<evidence type="ECO:0000256" key="1">
    <source>
        <dbReference type="ARBA" id="ARBA00022527"/>
    </source>
</evidence>
<gene>
    <name evidence="4" type="ORF">CTZ28_14365</name>
</gene>
<keyword evidence="1" id="KW-0418">Kinase</keyword>
<dbReference type="PANTHER" id="PTHR35526:SF3">
    <property type="entry name" value="ANTI-SIGMA-F FACTOR RSBW"/>
    <property type="match status" value="1"/>
</dbReference>